<organism evidence="8">
    <name type="scientific">Amorphochlora amoebiformis</name>
    <dbReference type="NCBI Taxonomy" id="1561963"/>
    <lineage>
        <taxon>Eukaryota</taxon>
        <taxon>Sar</taxon>
        <taxon>Rhizaria</taxon>
        <taxon>Cercozoa</taxon>
        <taxon>Chlorarachniophyceae</taxon>
        <taxon>Amorphochlora</taxon>
    </lineage>
</organism>
<dbReference type="GO" id="GO:0008767">
    <property type="term" value="F:UDP-galactopyranose mutase activity"/>
    <property type="evidence" value="ECO:0007669"/>
    <property type="project" value="InterPro"/>
</dbReference>
<evidence type="ECO:0000259" key="7">
    <source>
        <dbReference type="Pfam" id="PF03275"/>
    </source>
</evidence>
<dbReference type="EMBL" id="HBEM01020722">
    <property type="protein sequence ID" value="CAD8455251.1"/>
    <property type="molecule type" value="Transcribed_RNA"/>
</dbReference>
<reference evidence="8" key="1">
    <citation type="submission" date="2021-01" db="EMBL/GenBank/DDBJ databases">
        <authorList>
            <person name="Corre E."/>
            <person name="Pelletier E."/>
            <person name="Niang G."/>
            <person name="Scheremetjew M."/>
            <person name="Finn R."/>
            <person name="Kale V."/>
            <person name="Holt S."/>
            <person name="Cochrane G."/>
            <person name="Meng A."/>
            <person name="Brown T."/>
            <person name="Cohen L."/>
        </authorList>
    </citation>
    <scope>NUCLEOTIDE SEQUENCE</scope>
    <source>
        <strain evidence="8">CCMP2058</strain>
    </source>
</reference>
<dbReference type="NCBIfam" id="TIGR00031">
    <property type="entry name" value="UDP-GALP_mutase"/>
    <property type="match status" value="1"/>
</dbReference>
<keyword evidence="4" id="KW-0274">FAD</keyword>
<dbReference type="InterPro" id="IPR004379">
    <property type="entry name" value="UDP-GALP_mutase"/>
</dbReference>
<evidence type="ECO:0000256" key="6">
    <source>
        <dbReference type="SAM" id="MobiDB-lite"/>
    </source>
</evidence>
<keyword evidence="3" id="KW-0285">Flavoprotein</keyword>
<comment type="similarity">
    <text evidence="2">Belongs to the UDP-galactopyranose/dTDP-fucopyranose mutase family.</text>
</comment>
<keyword evidence="5" id="KW-0413">Isomerase</keyword>
<evidence type="ECO:0000256" key="4">
    <source>
        <dbReference type="ARBA" id="ARBA00022827"/>
    </source>
</evidence>
<dbReference type="Gene3D" id="3.40.50.720">
    <property type="entry name" value="NAD(P)-binding Rossmann-like Domain"/>
    <property type="match status" value="3"/>
</dbReference>
<evidence type="ECO:0000313" key="8">
    <source>
        <dbReference type="EMBL" id="CAD8455251.1"/>
    </source>
</evidence>
<sequence length="423" mass="49319">METKNDPRGDHHIRKGSPGTAPGTEPYIYQGKKETELSEYDVVLVGCGLSGAVIARRFADEQKKKCLIVEKRNHIGGNCYDYIDDDTGILMNMYGAHLFHTNSKRVFDFIQKHGQWVRWEHQVVGLIDGQICPIPPNITTVNMLCKAQIKNVKEMDEWLAKNQVKYAEIKNGEEMAKSRVGPVLYEKIFKHYTYKQWKKYPQELDKSVLARIPCRNNFDTRYFGDKYQVLPKKGYTEFFAGLLDHPLIDIHLNTDFFKLKKNIPAGTLIIYTGPVDSYFASQGYQSLEYRSINFHIDRYKNFGFYQPNSVVNYPGKEVPFTRIVEYKHFLNQQCPHTVIVKETTTDKGDPYYPVLNERNMTLFKKYKKLSDAEKDVHFVGRLANYKYFNMDQAILNALEYFDEHFEGKKSLKKEKYDFVSDSV</sequence>
<evidence type="ECO:0000256" key="1">
    <source>
        <dbReference type="ARBA" id="ARBA00001974"/>
    </source>
</evidence>
<dbReference type="AlphaFoldDB" id="A0A7S0DHP8"/>
<feature type="compositionally biased region" description="Basic and acidic residues" evidence="6">
    <location>
        <begin position="1"/>
        <end position="10"/>
    </location>
</feature>
<gene>
    <name evidence="8" type="ORF">LAMO00422_LOCUS14195</name>
</gene>
<comment type="cofactor">
    <cofactor evidence="1">
        <name>FAD</name>
        <dbReference type="ChEBI" id="CHEBI:57692"/>
    </cofactor>
</comment>
<proteinExistence type="inferred from homology"/>
<accession>A0A7S0DHP8</accession>
<dbReference type="Pfam" id="PF03275">
    <property type="entry name" value="GLF"/>
    <property type="match status" value="1"/>
</dbReference>
<evidence type="ECO:0000256" key="5">
    <source>
        <dbReference type="ARBA" id="ARBA00023235"/>
    </source>
</evidence>
<evidence type="ECO:0000256" key="3">
    <source>
        <dbReference type="ARBA" id="ARBA00022630"/>
    </source>
</evidence>
<protein>
    <recommendedName>
        <fullName evidence="7">UDP-galactopyranose mutase C-terminal domain-containing protein</fullName>
    </recommendedName>
</protein>
<name>A0A7S0DHP8_9EUKA</name>
<feature type="region of interest" description="Disordered" evidence="6">
    <location>
        <begin position="1"/>
        <end position="27"/>
    </location>
</feature>
<dbReference type="Pfam" id="PF13450">
    <property type="entry name" value="NAD_binding_8"/>
    <property type="match status" value="1"/>
</dbReference>
<evidence type="ECO:0000256" key="2">
    <source>
        <dbReference type="ARBA" id="ARBA00009321"/>
    </source>
</evidence>
<feature type="domain" description="UDP-galactopyranose mutase C-terminal" evidence="7">
    <location>
        <begin position="187"/>
        <end position="387"/>
    </location>
</feature>
<dbReference type="GO" id="GO:0050660">
    <property type="term" value="F:flavin adenine dinucleotide binding"/>
    <property type="evidence" value="ECO:0007669"/>
    <property type="project" value="TreeGrafter"/>
</dbReference>
<dbReference type="PANTHER" id="PTHR21197">
    <property type="entry name" value="UDP-GALACTOPYRANOSE MUTASE"/>
    <property type="match status" value="1"/>
</dbReference>
<dbReference type="SUPFAM" id="SSF54373">
    <property type="entry name" value="FAD-linked reductases, C-terminal domain"/>
    <property type="match status" value="1"/>
</dbReference>
<dbReference type="InterPro" id="IPR015899">
    <property type="entry name" value="UDP-GalPyranose_mutase_C"/>
</dbReference>
<dbReference type="SUPFAM" id="SSF51971">
    <property type="entry name" value="Nucleotide-binding domain"/>
    <property type="match status" value="1"/>
</dbReference>
<dbReference type="PANTHER" id="PTHR21197:SF0">
    <property type="entry name" value="UDP-GALACTOPYRANOSE MUTASE"/>
    <property type="match status" value="1"/>
</dbReference>